<proteinExistence type="predicted"/>
<protein>
    <submittedName>
        <fullName evidence="1">Uncharacterized protein</fullName>
    </submittedName>
</protein>
<evidence type="ECO:0000313" key="2">
    <source>
        <dbReference type="Proteomes" id="UP000830768"/>
    </source>
</evidence>
<sequence>MSSMQDQNNSQSPGVYVSQAEYDSLVKIAQRYACLRQKLVDQGISNAALDLLSNPDPLASYGHSYQPDSSDHAYNPQAPPYQGHHHTETNRESLHPQAPPYQGHHHTETNRESPHPDTDPFPVIQSPSVESPTEPWGQEPKSPQGVNRCDPNQRLERNAKRSVRLFNLPSGVRRGDITAVIRGGPLLEVYLRPKEHTATVSFVYQDDAAAFLKRAREHGLRIRDALISVQWNEHQFILAPHVCYQISRGATRNFVIRNRNPNLTEESIREDLAHIHNLHVLKVEFFRDECFISTNSVHNAIFARTCMMSRLEYKGSRIDWAADECAQPPRNLPTQTQGSRPGIVSKRNFSNGSVSSSQVTNRFRVLDVTDDNDEDEDDSEDDEDCY</sequence>
<keyword evidence="2" id="KW-1185">Reference proteome</keyword>
<evidence type="ECO:0000313" key="1">
    <source>
        <dbReference type="EMBL" id="UPK94040.1"/>
    </source>
</evidence>
<organism evidence="1 2">
    <name type="scientific">Fusarium solani subsp. cucurbitae</name>
    <name type="common">Neocosmosporum cucurbitae</name>
    <dbReference type="NCBI Taxonomy" id="2747967"/>
    <lineage>
        <taxon>Eukaryota</taxon>
        <taxon>Fungi</taxon>
        <taxon>Dikarya</taxon>
        <taxon>Ascomycota</taxon>
        <taxon>Pezizomycotina</taxon>
        <taxon>Sordariomycetes</taxon>
        <taxon>Hypocreomycetidae</taxon>
        <taxon>Hypocreales</taxon>
        <taxon>Nectriaceae</taxon>
        <taxon>Fusarium</taxon>
        <taxon>Fusarium solani species complex</taxon>
    </lineage>
</organism>
<name>A0ACD3YYM8_FUSSC</name>
<reference evidence="1" key="1">
    <citation type="submission" date="2021-11" db="EMBL/GenBank/DDBJ databases">
        <title>Fusarium solani-melongenae Genome sequencing and assembly.</title>
        <authorList>
            <person name="Xie S."/>
            <person name="Huang L."/>
            <person name="Zhang X."/>
        </authorList>
    </citation>
    <scope>NUCLEOTIDE SEQUENCE</scope>
    <source>
        <strain evidence="1">CRI 24-3</strain>
    </source>
</reference>
<gene>
    <name evidence="1" type="ORF">LCI18_004975</name>
</gene>
<accession>A0ACD3YYM8</accession>
<dbReference type="Proteomes" id="UP000830768">
    <property type="component" value="Chromosome 4"/>
</dbReference>
<dbReference type="EMBL" id="CP090033">
    <property type="protein sequence ID" value="UPK94040.1"/>
    <property type="molecule type" value="Genomic_DNA"/>
</dbReference>